<dbReference type="InterPro" id="IPR035421">
    <property type="entry name" value="Terminase_6C"/>
</dbReference>
<name>A0ABW3H4G6_9SPHN</name>
<protein>
    <submittedName>
        <fullName evidence="3">DNA-packaging protein</fullName>
    </submittedName>
</protein>
<evidence type="ECO:0000313" key="3">
    <source>
        <dbReference type="EMBL" id="MFD0945580.1"/>
    </source>
</evidence>
<feature type="domain" description="Terminase large subunit gp17-like C-terminal" evidence="2">
    <location>
        <begin position="276"/>
        <end position="424"/>
    </location>
</feature>
<proteinExistence type="predicted"/>
<reference evidence="4" key="1">
    <citation type="journal article" date="2019" name="Int. J. Syst. Evol. Microbiol.">
        <title>The Global Catalogue of Microorganisms (GCM) 10K type strain sequencing project: providing services to taxonomists for standard genome sequencing and annotation.</title>
        <authorList>
            <consortium name="The Broad Institute Genomics Platform"/>
            <consortium name="The Broad Institute Genome Sequencing Center for Infectious Disease"/>
            <person name="Wu L."/>
            <person name="Ma J."/>
        </authorList>
    </citation>
    <scope>NUCLEOTIDE SEQUENCE [LARGE SCALE GENOMIC DNA]</scope>
    <source>
        <strain evidence="4">CCUG 62982</strain>
    </source>
</reference>
<dbReference type="InterPro" id="IPR027417">
    <property type="entry name" value="P-loop_NTPase"/>
</dbReference>
<dbReference type="RefSeq" id="WP_380916265.1">
    <property type="nucleotide sequence ID" value="NZ_JAPDRA010000001.1"/>
</dbReference>
<comment type="caution">
    <text evidence="3">The sequence shown here is derived from an EMBL/GenBank/DDBJ whole genome shotgun (WGS) entry which is preliminary data.</text>
</comment>
<sequence>MTSGEIFERFLALGAEERAVVVRSLTSAQAREFSERWWLWALKAQREPAGDWLVWVICAGRGFGKTRAGAEWVSQFARDNPDARIALVGATADDARRVMVDGESGLLAVARTGEREAMRWTKMEGVLHFASGAVAQVYSAGAAEALRGPQHHAAWCDELGKWQRGLGDKAWDNLRLGLRLGDRPRIIVTTTPRQTRLMRAVLAMEGVHQTRGRTTDNAWLPKSFIEAMTAEYGGTRMGRQELDGELVAEAEGALWSRALVERQRTRAAPALVRVVVGVDPPASADGDACGIVAVGRDAAGHAHVLEDATVAGASPERWASAVAGCAARWQAERVIAEKNQGGDMVRSVLLAADAALPVTLVSASRGKAARAEPVSMLYERGAAWHAGTFPALEDELCGLMAAGGYAGPGRSPDRADALVWAMSELMLGRRARAAVRTLAPPGG</sequence>
<gene>
    <name evidence="3" type="ORF">ACFQ1E_04425</name>
</gene>
<accession>A0ABW3H4G6</accession>
<evidence type="ECO:0000313" key="4">
    <source>
        <dbReference type="Proteomes" id="UP001596977"/>
    </source>
</evidence>
<organism evidence="3 4">
    <name type="scientific">Sphingomonas canadensis</name>
    <dbReference type="NCBI Taxonomy" id="1219257"/>
    <lineage>
        <taxon>Bacteria</taxon>
        <taxon>Pseudomonadati</taxon>
        <taxon>Pseudomonadota</taxon>
        <taxon>Alphaproteobacteria</taxon>
        <taxon>Sphingomonadales</taxon>
        <taxon>Sphingomonadaceae</taxon>
        <taxon>Sphingomonas</taxon>
    </lineage>
</organism>
<keyword evidence="1" id="KW-1188">Viral release from host cell</keyword>
<dbReference type="Gene3D" id="3.40.50.300">
    <property type="entry name" value="P-loop containing nucleotide triphosphate hydrolases"/>
    <property type="match status" value="1"/>
</dbReference>
<dbReference type="Proteomes" id="UP001596977">
    <property type="component" value="Unassembled WGS sequence"/>
</dbReference>
<dbReference type="EMBL" id="JBHTJG010000001">
    <property type="protein sequence ID" value="MFD0945580.1"/>
    <property type="molecule type" value="Genomic_DNA"/>
</dbReference>
<dbReference type="Pfam" id="PF03237">
    <property type="entry name" value="Terminase_6N"/>
    <property type="match status" value="1"/>
</dbReference>
<keyword evidence="4" id="KW-1185">Reference proteome</keyword>
<dbReference type="Gene3D" id="3.30.420.240">
    <property type="match status" value="1"/>
</dbReference>
<evidence type="ECO:0000256" key="1">
    <source>
        <dbReference type="ARBA" id="ARBA00022612"/>
    </source>
</evidence>
<evidence type="ECO:0000259" key="2">
    <source>
        <dbReference type="Pfam" id="PF17289"/>
    </source>
</evidence>
<dbReference type="Pfam" id="PF17289">
    <property type="entry name" value="Terminase_6C"/>
    <property type="match status" value="1"/>
</dbReference>